<gene>
    <name evidence="3" type="ORF">LAQU0_S09e03774g</name>
</gene>
<feature type="compositionally biased region" description="Basic and acidic residues" evidence="1">
    <location>
        <begin position="33"/>
        <end position="50"/>
    </location>
</feature>
<evidence type="ECO:0000256" key="2">
    <source>
        <dbReference type="SAM" id="Phobius"/>
    </source>
</evidence>
<feature type="region of interest" description="Disordered" evidence="1">
    <location>
        <begin position="1"/>
        <end position="68"/>
    </location>
</feature>
<evidence type="ECO:0000313" key="3">
    <source>
        <dbReference type="EMBL" id="CUS23394.1"/>
    </source>
</evidence>
<keyword evidence="2" id="KW-0812">Transmembrane</keyword>
<reference evidence="4" key="1">
    <citation type="submission" date="2015-10" db="EMBL/GenBank/DDBJ databases">
        <authorList>
            <person name="Devillers H."/>
        </authorList>
    </citation>
    <scope>NUCLEOTIDE SEQUENCE [LARGE SCALE GENOMIC DNA]</scope>
</reference>
<organism evidence="3 4">
    <name type="scientific">Lachancea quebecensis</name>
    <dbReference type="NCBI Taxonomy" id="1654605"/>
    <lineage>
        <taxon>Eukaryota</taxon>
        <taxon>Fungi</taxon>
        <taxon>Dikarya</taxon>
        <taxon>Ascomycota</taxon>
        <taxon>Saccharomycotina</taxon>
        <taxon>Saccharomycetes</taxon>
        <taxon>Saccharomycetales</taxon>
        <taxon>Saccharomycetaceae</taxon>
        <taxon>Lachancea</taxon>
    </lineage>
</organism>
<name>A0A0P1KU52_9SACH</name>
<feature type="compositionally biased region" description="Polar residues" evidence="1">
    <location>
        <begin position="137"/>
        <end position="154"/>
    </location>
</feature>
<keyword evidence="4" id="KW-1185">Reference proteome</keyword>
<feature type="region of interest" description="Disordered" evidence="1">
    <location>
        <begin position="89"/>
        <end position="156"/>
    </location>
</feature>
<feature type="transmembrane region" description="Helical" evidence="2">
    <location>
        <begin position="279"/>
        <end position="301"/>
    </location>
</feature>
<feature type="compositionally biased region" description="Polar residues" evidence="1">
    <location>
        <begin position="51"/>
        <end position="68"/>
    </location>
</feature>
<feature type="transmembrane region" description="Helical" evidence="2">
    <location>
        <begin position="343"/>
        <end position="363"/>
    </location>
</feature>
<sequence>MGSPNLSTKEDIGSNFSFGGLPSTPQHMNCIVEEDHAKDESAKVMEREPSKTPQRPLSFYSNADGNNSSNSLIMNPAFSFGASASQENKRHSMKYVPAPKLPPSSSSRTKSPARGNRSPSPDKGKRRGSLVLDKPFNFSSSTLQPPTSAGSATRASFRKGHRYKHSSVSMNFFQEPEVQVPLNIAKALPIPDFTDLKSNIPWPHGYVQLGVAALQAIACLVTFRLGHVKSWNNFITLSHFILYDVIGSLAIILVENLSQFQVWNTGTITFPFGLNRMDVLLSFALAISLCFMGLDLFFHILEETIVLFVESTNDSNQHSDIAPKIPHSHHASAFLHSAGETQIWYWTLVPNLALSLLSLFKTFHSNAHTKFKTKNPVITCTYILYLSLYPLIQKVVSSSDYIATSLLSIFIMSYGWTIAKWTSTILLMGFSTASLNGLILDNDSSFADERPTKALLVRSKSTLPIAVANKNGNKPDKNASKTCDSTYVKSKIMESVQELPLFRANCKLASEDLIIVKVNFDQYIVLIRLRMAGGSNDDELNLRLAIDKCIRKILKTVDTTIDIDRL</sequence>
<evidence type="ECO:0000313" key="4">
    <source>
        <dbReference type="Proteomes" id="UP000236544"/>
    </source>
</evidence>
<evidence type="ECO:0000256" key="1">
    <source>
        <dbReference type="SAM" id="MobiDB-lite"/>
    </source>
</evidence>
<keyword evidence="2" id="KW-1133">Transmembrane helix</keyword>
<feature type="transmembrane region" description="Helical" evidence="2">
    <location>
        <begin position="237"/>
        <end position="258"/>
    </location>
</feature>
<feature type="transmembrane region" description="Helical" evidence="2">
    <location>
        <begin position="375"/>
        <end position="392"/>
    </location>
</feature>
<dbReference type="EMBL" id="LN890527">
    <property type="protein sequence ID" value="CUS23394.1"/>
    <property type="molecule type" value="Genomic_DNA"/>
</dbReference>
<keyword evidence="2" id="KW-0472">Membrane</keyword>
<dbReference type="AlphaFoldDB" id="A0A0P1KU52"/>
<proteinExistence type="predicted"/>
<dbReference type="Proteomes" id="UP000236544">
    <property type="component" value="Unassembled WGS sequence"/>
</dbReference>
<protein>
    <submittedName>
        <fullName evidence="3">LAQU0S09e03774g1_1</fullName>
    </submittedName>
</protein>
<feature type="transmembrane region" description="Helical" evidence="2">
    <location>
        <begin position="206"/>
        <end position="225"/>
    </location>
</feature>
<dbReference type="OrthoDB" id="5382797at2759"/>
<accession>A0A0P1KU52</accession>